<name>A0A2X2VEJ6_CHRJE</name>
<dbReference type="Proteomes" id="UP000199426">
    <property type="component" value="Unassembled WGS sequence"/>
</dbReference>
<dbReference type="EMBL" id="UAWB01000002">
    <property type="protein sequence ID" value="SQB26954.1"/>
    <property type="molecule type" value="Genomic_DNA"/>
</dbReference>
<keyword evidence="3" id="KW-1185">Reference proteome</keyword>
<reference evidence="2 4" key="2">
    <citation type="submission" date="2018-06" db="EMBL/GenBank/DDBJ databases">
        <authorList>
            <consortium name="Pathogen Informatics"/>
            <person name="Doyle S."/>
        </authorList>
    </citation>
    <scope>NUCLEOTIDE SEQUENCE [LARGE SCALE GENOMIC DNA]</scope>
    <source>
        <strain evidence="2 4">NCTC13492</strain>
    </source>
</reference>
<organism evidence="2 4">
    <name type="scientific">Chryseobacterium jejuense</name>
    <dbReference type="NCBI Taxonomy" id="445960"/>
    <lineage>
        <taxon>Bacteria</taxon>
        <taxon>Pseudomonadati</taxon>
        <taxon>Bacteroidota</taxon>
        <taxon>Flavobacteriia</taxon>
        <taxon>Flavobacteriales</taxon>
        <taxon>Weeksellaceae</taxon>
        <taxon>Chryseobacterium group</taxon>
        <taxon>Chryseobacterium</taxon>
    </lineage>
</organism>
<evidence type="ECO:0000313" key="4">
    <source>
        <dbReference type="Proteomes" id="UP000251670"/>
    </source>
</evidence>
<dbReference type="OrthoDB" id="796912at2"/>
<dbReference type="RefSeq" id="WP_089734260.1">
    <property type="nucleotide sequence ID" value="NZ_FNEG01000001.1"/>
</dbReference>
<dbReference type="EMBL" id="FNEG01000001">
    <property type="protein sequence ID" value="SDI39982.1"/>
    <property type="molecule type" value="Genomic_DNA"/>
</dbReference>
<reference evidence="1 3" key="1">
    <citation type="submission" date="2016-10" db="EMBL/GenBank/DDBJ databases">
        <authorList>
            <person name="Varghese N."/>
            <person name="Submissions S."/>
        </authorList>
    </citation>
    <scope>NUCLEOTIDE SEQUENCE [LARGE SCALE GENOMIC DNA]</scope>
    <source>
        <strain evidence="1 3">DSM 19299</strain>
    </source>
</reference>
<dbReference type="STRING" id="445960.SAMN05421542_1094"/>
<gene>
    <name evidence="2" type="ORF">NCTC13492_00633</name>
    <name evidence="1" type="ORF">SAMN05421542_1094</name>
</gene>
<accession>A0A2X2VEJ6</accession>
<dbReference type="Proteomes" id="UP000251670">
    <property type="component" value="Unassembled WGS sequence"/>
</dbReference>
<dbReference type="AlphaFoldDB" id="A0A2X2VEJ6"/>
<evidence type="ECO:0000313" key="3">
    <source>
        <dbReference type="Proteomes" id="UP000199426"/>
    </source>
</evidence>
<protein>
    <submittedName>
        <fullName evidence="2">Uncharacterized protein</fullName>
    </submittedName>
</protein>
<evidence type="ECO:0000313" key="1">
    <source>
        <dbReference type="EMBL" id="SDI39982.1"/>
    </source>
</evidence>
<evidence type="ECO:0000313" key="2">
    <source>
        <dbReference type="EMBL" id="SQB26954.1"/>
    </source>
</evidence>
<proteinExistence type="predicted"/>
<sequence length="273" mass="32078">MLPLTEISEWKKLDSAFNNSDEIPELIQKLSETFDIDLMIEITTEYISHQMSLYEVTFAVFPYLIELIEKAEDHEFKLETFLYTMAIFSEYGGEGEMDSIFLNSKCDPEKIVEIKNTFNNSFGKLNQIAVMLELDILKKDEYDKRHFLTALAVSNRIFEVSSVLWRYSENEEYICTCPSCGESLTLWNENDRLVQYKEDPVFVKDQEKFPVEPATLSKAEYSKTIISEKNYQWLSYYIDKLEVESLRVIINYLFGKTLCGYCRMEFAVFENIE</sequence>